<gene>
    <name evidence="2" type="ORF">ACFSBT_13265</name>
</gene>
<comment type="caution">
    <text evidence="2">The sequence shown here is derived from an EMBL/GenBank/DDBJ whole genome shotgun (WGS) entry which is preliminary data.</text>
</comment>
<dbReference type="AlphaFoldDB" id="A0ABD6AWH2"/>
<evidence type="ECO:0000313" key="2">
    <source>
        <dbReference type="EMBL" id="MFD1514245.1"/>
    </source>
</evidence>
<feature type="domain" description="DUF7344" evidence="1">
    <location>
        <begin position="26"/>
        <end position="100"/>
    </location>
</feature>
<protein>
    <recommendedName>
        <fullName evidence="1">DUF7344 domain-containing protein</fullName>
    </recommendedName>
</protein>
<evidence type="ECO:0000313" key="3">
    <source>
        <dbReference type="Proteomes" id="UP001597187"/>
    </source>
</evidence>
<organism evidence="2 3">
    <name type="scientific">Halomarina rubra</name>
    <dbReference type="NCBI Taxonomy" id="2071873"/>
    <lineage>
        <taxon>Archaea</taxon>
        <taxon>Methanobacteriati</taxon>
        <taxon>Methanobacteriota</taxon>
        <taxon>Stenosarchaea group</taxon>
        <taxon>Halobacteria</taxon>
        <taxon>Halobacteriales</taxon>
        <taxon>Natronomonadaceae</taxon>
        <taxon>Halomarina</taxon>
    </lineage>
</organism>
<dbReference type="EMBL" id="JBHUDC010000007">
    <property type="protein sequence ID" value="MFD1514245.1"/>
    <property type="molecule type" value="Genomic_DNA"/>
</dbReference>
<dbReference type="RefSeq" id="WP_250874219.1">
    <property type="nucleotide sequence ID" value="NZ_JALXFV010000007.1"/>
</dbReference>
<evidence type="ECO:0000259" key="1">
    <source>
        <dbReference type="Pfam" id="PF24035"/>
    </source>
</evidence>
<sequence length="113" mass="12489">MSIHSTTPPFDDDESKPLATATLGRLFADARRRTLLRVLASDEDAVELDRLTERVLDAEGTGAYGAGDERYDRVLLSLYRCHLPVLDDADLVDVREDDGVFVDPDGSALRQLV</sequence>
<keyword evidence="3" id="KW-1185">Reference proteome</keyword>
<dbReference type="Proteomes" id="UP001597187">
    <property type="component" value="Unassembled WGS sequence"/>
</dbReference>
<proteinExistence type="predicted"/>
<name>A0ABD6AWH2_9EURY</name>
<dbReference type="InterPro" id="IPR055768">
    <property type="entry name" value="DUF7344"/>
</dbReference>
<reference evidence="2 3" key="1">
    <citation type="journal article" date="2019" name="Int. J. Syst. Evol. Microbiol.">
        <title>The Global Catalogue of Microorganisms (GCM) 10K type strain sequencing project: providing services to taxonomists for standard genome sequencing and annotation.</title>
        <authorList>
            <consortium name="The Broad Institute Genomics Platform"/>
            <consortium name="The Broad Institute Genome Sequencing Center for Infectious Disease"/>
            <person name="Wu L."/>
            <person name="Ma J."/>
        </authorList>
    </citation>
    <scope>NUCLEOTIDE SEQUENCE [LARGE SCALE GENOMIC DNA]</scope>
    <source>
        <strain evidence="2 3">CGMCC 1.12563</strain>
    </source>
</reference>
<dbReference type="Pfam" id="PF24035">
    <property type="entry name" value="DUF7344"/>
    <property type="match status" value="1"/>
</dbReference>
<accession>A0ABD6AWH2</accession>